<dbReference type="RefSeq" id="WP_176068381.1">
    <property type="nucleotide sequence ID" value="NZ_JABWMJ010000003.1"/>
</dbReference>
<dbReference type="EMBL" id="JABWMJ010000003">
    <property type="protein sequence ID" value="NUZ05961.1"/>
    <property type="molecule type" value="Genomic_DNA"/>
</dbReference>
<keyword evidence="3" id="KW-1185">Reference proteome</keyword>
<reference evidence="2 3" key="1">
    <citation type="submission" date="2020-06" db="EMBL/GenBank/DDBJ databases">
        <title>Schlegella sp. ID0723 isolated from air conditioner.</title>
        <authorList>
            <person name="Kim D.Y."/>
            <person name="Kim D.-U."/>
        </authorList>
    </citation>
    <scope>NUCLEOTIDE SEQUENCE [LARGE SCALE GENOMIC DNA]</scope>
    <source>
        <strain evidence="2 3">ID0723</strain>
    </source>
</reference>
<gene>
    <name evidence="2" type="ORF">HQN59_09305</name>
</gene>
<keyword evidence="1" id="KW-0732">Signal</keyword>
<feature type="chain" id="PRO_5031057123" description="Porin" evidence="1">
    <location>
        <begin position="32"/>
        <end position="504"/>
    </location>
</feature>
<evidence type="ECO:0008006" key="4">
    <source>
        <dbReference type="Google" id="ProtNLM"/>
    </source>
</evidence>
<name>A0A7Y6TWG1_9BURK</name>
<evidence type="ECO:0000313" key="2">
    <source>
        <dbReference type="EMBL" id="NUZ05961.1"/>
    </source>
</evidence>
<protein>
    <recommendedName>
        <fullName evidence="4">Porin</fullName>
    </recommendedName>
</protein>
<comment type="caution">
    <text evidence="2">The sequence shown here is derived from an EMBL/GenBank/DDBJ whole genome shotgun (WGS) entry which is preliminary data.</text>
</comment>
<organism evidence="2 3">
    <name type="scientific">Piscinibacter koreensis</name>
    <dbReference type="NCBI Taxonomy" id="2742824"/>
    <lineage>
        <taxon>Bacteria</taxon>
        <taxon>Pseudomonadati</taxon>
        <taxon>Pseudomonadota</taxon>
        <taxon>Betaproteobacteria</taxon>
        <taxon>Burkholderiales</taxon>
        <taxon>Sphaerotilaceae</taxon>
        <taxon>Piscinibacter</taxon>
    </lineage>
</organism>
<evidence type="ECO:0000313" key="3">
    <source>
        <dbReference type="Proteomes" id="UP000529637"/>
    </source>
</evidence>
<dbReference type="AlphaFoldDB" id="A0A7Y6TWG1"/>
<feature type="signal peptide" evidence="1">
    <location>
        <begin position="1"/>
        <end position="31"/>
    </location>
</feature>
<accession>A0A7Y6TWG1</accession>
<sequence>MPRSLAFRLPARPAARAVASLLLAAAATAHAADGDEGGAIVAPAAHARITFERVKFPGNEKVGLVGTSYLIDVPAVEGLSIGPGVYGAITGRRGGFFTVGGEVAWRKRLVGPLGVEIGYFVGGGGGGSAPQGGGLMLRPHADLVWALGSHAVGLSVSQVSFPNGDIKSTQLGLVLNISDEFRFVRPDRLDQPIGSGGRAGIGFDRIQLVTGFYRTRRATALDGSALPRTIGMVGIRAEQAWGPHAYWGVEAMGAGQRDVAGYAEYLGTVGYESEVVPHSVTLGGRIALGMGGGGRIPVGGGLLAKASLYGVLRLGDDFGLALEGGIVSAPKGDLRAASATASLVWALDGPRSAGTPARPTRTEFSLGVERYDAARKDGSTRPIDAAVLKGDRYLTPNLYLTGQVHAAVTGGAGGYASAYIGGGWRQPIGSRAHVAAEMLAGVAGGGGIDSRGAVIQPMVYAGYQFTPAFGLRVGAGRIRALDGPLNATVLSALLTVTYGVSSGV</sequence>
<evidence type="ECO:0000256" key="1">
    <source>
        <dbReference type="SAM" id="SignalP"/>
    </source>
</evidence>
<proteinExistence type="predicted"/>
<dbReference type="Proteomes" id="UP000529637">
    <property type="component" value="Unassembled WGS sequence"/>
</dbReference>